<sequence>MDHPGPASSSWCRRGTLIPGMMRDGNLNHFDLRLLDVGFDSDQVWMYDIGSVETTRENGSDNYPRIPVSMDGPKEWTYTMRRHMQEVVPGLYLGPYSAASRSKLQSLLEHGITHIICVRQDIEANFIKPNFPDKFKYLVLNIADTATENIIQHFQKVKAFIDDGLNSGGQVLVHGNAGISRSAALVLAYVMETYGLSQTRAYALVQQRRFCINPNEGFMAQLREYEPIYQAQKTLKNGQQNLPREGTKRTIHQIDTERIEDKCDGMDS</sequence>
<dbReference type="SUPFAM" id="SSF52799">
    <property type="entry name" value="(Phosphotyrosine protein) phosphatases II"/>
    <property type="match status" value="1"/>
</dbReference>
<feature type="domain" description="Tyrosine specific protein phosphatases" evidence="4">
    <location>
        <begin position="151"/>
        <end position="209"/>
    </location>
</feature>
<dbReference type="InterPro" id="IPR020422">
    <property type="entry name" value="TYR_PHOSPHATASE_DUAL_dom"/>
</dbReference>
<dbReference type="InterPro" id="IPR052449">
    <property type="entry name" value="STYX-Interacting_Phosphatase"/>
</dbReference>
<dbReference type="STRING" id="166423.A0A0N0BH17"/>
<dbReference type="GO" id="GO:0005737">
    <property type="term" value="C:cytoplasm"/>
    <property type="evidence" value="ECO:0007669"/>
    <property type="project" value="TreeGrafter"/>
</dbReference>
<dbReference type="FunFam" id="3.90.190.10:FF:000036">
    <property type="entry name" value="Serine/threonine/tyrosine-interacting protein a"/>
    <property type="match status" value="1"/>
</dbReference>
<name>A0A0N0BH17_9HYME</name>
<keyword evidence="6" id="KW-1185">Reference proteome</keyword>
<evidence type="ECO:0000313" key="5">
    <source>
        <dbReference type="EMBL" id="KOX75391.1"/>
    </source>
</evidence>
<evidence type="ECO:0000259" key="4">
    <source>
        <dbReference type="PROSITE" id="PS50056"/>
    </source>
</evidence>
<accession>A0A0N0BH17</accession>
<gene>
    <name evidence="5" type="ORF">WN51_12841</name>
</gene>
<dbReference type="PROSITE" id="PS50056">
    <property type="entry name" value="TYR_PHOSPHATASE_2"/>
    <property type="match status" value="1"/>
</dbReference>
<evidence type="ECO:0000256" key="1">
    <source>
        <dbReference type="ARBA" id="ARBA00009649"/>
    </source>
</evidence>
<dbReference type="SMART" id="SM00195">
    <property type="entry name" value="DSPc"/>
    <property type="match status" value="1"/>
</dbReference>
<dbReference type="Gene3D" id="3.90.190.10">
    <property type="entry name" value="Protein tyrosine phosphatase superfamily"/>
    <property type="match status" value="1"/>
</dbReference>
<dbReference type="InterPro" id="IPR029021">
    <property type="entry name" value="Prot-tyrosine_phosphatase-like"/>
</dbReference>
<feature type="region of interest" description="Disordered" evidence="2">
    <location>
        <begin position="240"/>
        <end position="268"/>
    </location>
</feature>
<evidence type="ECO:0000259" key="3">
    <source>
        <dbReference type="PROSITE" id="PS50054"/>
    </source>
</evidence>
<dbReference type="PROSITE" id="PS50054">
    <property type="entry name" value="TYR_PHOSPHATASE_DUAL"/>
    <property type="match status" value="1"/>
</dbReference>
<dbReference type="AlphaFoldDB" id="A0A0N0BH17"/>
<dbReference type="GO" id="GO:0062026">
    <property type="term" value="P:negative regulation of SCF-dependent proteasomal ubiquitin-dependent catabolic process"/>
    <property type="evidence" value="ECO:0007669"/>
    <property type="project" value="TreeGrafter"/>
</dbReference>
<dbReference type="PANTHER" id="PTHR46588">
    <property type="entry name" value="SERINE/THREONINE/TYROSINE-INTERACTING PROTEIN"/>
    <property type="match status" value="1"/>
</dbReference>
<evidence type="ECO:0000313" key="6">
    <source>
        <dbReference type="Proteomes" id="UP000053105"/>
    </source>
</evidence>
<dbReference type="CDD" id="cd14522">
    <property type="entry name" value="DSP_STYX"/>
    <property type="match status" value="1"/>
</dbReference>
<dbReference type="GO" id="GO:1990444">
    <property type="term" value="F:F-box domain binding"/>
    <property type="evidence" value="ECO:0007669"/>
    <property type="project" value="TreeGrafter"/>
</dbReference>
<proteinExistence type="inferred from homology"/>
<dbReference type="PANTHER" id="PTHR46588:SF1">
    <property type="entry name" value="SERINE_THREONINE_TYROSINE-INTERACTING PROTEIN"/>
    <property type="match status" value="1"/>
</dbReference>
<organism evidence="5 6">
    <name type="scientific">Melipona quadrifasciata</name>
    <dbReference type="NCBI Taxonomy" id="166423"/>
    <lineage>
        <taxon>Eukaryota</taxon>
        <taxon>Metazoa</taxon>
        <taxon>Ecdysozoa</taxon>
        <taxon>Arthropoda</taxon>
        <taxon>Hexapoda</taxon>
        <taxon>Insecta</taxon>
        <taxon>Pterygota</taxon>
        <taxon>Neoptera</taxon>
        <taxon>Endopterygota</taxon>
        <taxon>Hymenoptera</taxon>
        <taxon>Apocrita</taxon>
        <taxon>Aculeata</taxon>
        <taxon>Apoidea</taxon>
        <taxon>Anthophila</taxon>
        <taxon>Apidae</taxon>
        <taxon>Melipona</taxon>
    </lineage>
</organism>
<dbReference type="OrthoDB" id="426001at2759"/>
<comment type="similarity">
    <text evidence="1">Belongs to the protein-tyrosine phosphatase family. Non-receptor class subfamily.</text>
</comment>
<dbReference type="Proteomes" id="UP000053105">
    <property type="component" value="Unassembled WGS sequence"/>
</dbReference>
<dbReference type="InterPro" id="IPR000340">
    <property type="entry name" value="Dual-sp_phosphatase_cat-dom"/>
</dbReference>
<dbReference type="InterPro" id="IPR000387">
    <property type="entry name" value="Tyr_Pase_dom"/>
</dbReference>
<protein>
    <submittedName>
        <fullName evidence="5">Serine/threonine/tyrosine-interacting protein</fullName>
    </submittedName>
</protein>
<feature type="compositionally biased region" description="Basic and acidic residues" evidence="2">
    <location>
        <begin position="245"/>
        <end position="268"/>
    </location>
</feature>
<dbReference type="GO" id="GO:0070372">
    <property type="term" value="P:regulation of ERK1 and ERK2 cascade"/>
    <property type="evidence" value="ECO:0007669"/>
    <property type="project" value="TreeGrafter"/>
</dbReference>
<feature type="domain" description="Tyrosine-protein phosphatase" evidence="3">
    <location>
        <begin position="83"/>
        <end position="231"/>
    </location>
</feature>
<dbReference type="EMBL" id="KQ435763">
    <property type="protein sequence ID" value="KOX75391.1"/>
    <property type="molecule type" value="Genomic_DNA"/>
</dbReference>
<evidence type="ECO:0000256" key="2">
    <source>
        <dbReference type="SAM" id="MobiDB-lite"/>
    </source>
</evidence>
<reference evidence="5 6" key="1">
    <citation type="submission" date="2015-07" db="EMBL/GenBank/DDBJ databases">
        <title>The genome of Melipona quadrifasciata.</title>
        <authorList>
            <person name="Pan H."/>
            <person name="Kapheim K."/>
        </authorList>
    </citation>
    <scope>NUCLEOTIDE SEQUENCE [LARGE SCALE GENOMIC DNA]</scope>
    <source>
        <strain evidence="5">0111107301</strain>
        <tissue evidence="5">Whole body</tissue>
    </source>
</reference>
<dbReference type="GO" id="GO:0005654">
    <property type="term" value="C:nucleoplasm"/>
    <property type="evidence" value="ECO:0007669"/>
    <property type="project" value="TreeGrafter"/>
</dbReference>
<dbReference type="Pfam" id="PF00782">
    <property type="entry name" value="DSPc"/>
    <property type="match status" value="1"/>
</dbReference>